<evidence type="ECO:0000313" key="3">
    <source>
        <dbReference type="EMBL" id="NKN32647.1"/>
    </source>
</evidence>
<dbReference type="PANTHER" id="PTHR43031:SF18">
    <property type="entry name" value="RHODANESE-RELATED SULFURTRANSFERASES"/>
    <property type="match status" value="1"/>
</dbReference>
<gene>
    <name evidence="3" type="ORF">HF203_05360</name>
</gene>
<dbReference type="EMBL" id="JAAXKX010000005">
    <property type="protein sequence ID" value="NKN32647.1"/>
    <property type="molecule type" value="Genomic_DNA"/>
</dbReference>
<dbReference type="CDD" id="cd00158">
    <property type="entry name" value="RHOD"/>
    <property type="match status" value="1"/>
</dbReference>
<dbReference type="Gene3D" id="3.40.250.10">
    <property type="entry name" value="Rhodanese-like domain"/>
    <property type="match status" value="1"/>
</dbReference>
<reference evidence="3 4" key="1">
    <citation type="submission" date="2020-04" db="EMBL/GenBank/DDBJ databases">
        <title>Draft Whole-Genome sequence of Marichromatium bheemlicum DSM 18632, type strain.</title>
        <authorList>
            <person name="Kyndt J.A."/>
            <person name="Meyer T.E."/>
        </authorList>
    </citation>
    <scope>NUCLEOTIDE SEQUENCE [LARGE SCALE GENOMIC DNA]</scope>
    <source>
        <strain evidence="3 4">DSM 18632</strain>
    </source>
</reference>
<dbReference type="PANTHER" id="PTHR43031">
    <property type="entry name" value="FAD-DEPENDENT OXIDOREDUCTASE"/>
    <property type="match status" value="1"/>
</dbReference>
<feature type="domain" description="Rhodanese" evidence="2">
    <location>
        <begin position="49"/>
        <end position="139"/>
    </location>
</feature>
<dbReference type="PROSITE" id="PS50206">
    <property type="entry name" value="RHODANESE_3"/>
    <property type="match status" value="1"/>
</dbReference>
<dbReference type="InterPro" id="IPR001763">
    <property type="entry name" value="Rhodanese-like_dom"/>
</dbReference>
<comment type="caution">
    <text evidence="3">The sequence shown here is derived from an EMBL/GenBank/DDBJ whole genome shotgun (WGS) entry which is preliminary data.</text>
</comment>
<dbReference type="SMART" id="SM00450">
    <property type="entry name" value="RHOD"/>
    <property type="match status" value="1"/>
</dbReference>
<accession>A0ABX1I504</accession>
<protein>
    <submittedName>
        <fullName evidence="3">Rhodanese-like domain-containing protein</fullName>
    </submittedName>
</protein>
<evidence type="ECO:0000259" key="2">
    <source>
        <dbReference type="PROSITE" id="PS50206"/>
    </source>
</evidence>
<proteinExistence type="predicted"/>
<feature type="transmembrane region" description="Helical" evidence="1">
    <location>
        <begin position="12"/>
        <end position="33"/>
    </location>
</feature>
<dbReference type="InterPro" id="IPR050229">
    <property type="entry name" value="GlpE_sulfurtransferase"/>
</dbReference>
<keyword evidence="1" id="KW-0812">Transmembrane</keyword>
<sequence>MSLDQLVQFVGNHWLLFLALVVILGLLIHNLIVGSKGSVEPLAATEMINRRDAVVIDVRPAADFAKGHILNAINIPMNGFKNQLASIAKHKGKPIIVNCRSGSQSLMACTQLRKDGFEEVYNLRGGIMAWEAASLPLARGNKKKR</sequence>
<dbReference type="InterPro" id="IPR036873">
    <property type="entry name" value="Rhodanese-like_dom_sf"/>
</dbReference>
<evidence type="ECO:0000313" key="4">
    <source>
        <dbReference type="Proteomes" id="UP000740754"/>
    </source>
</evidence>
<dbReference type="Proteomes" id="UP000740754">
    <property type="component" value="Unassembled WGS sequence"/>
</dbReference>
<keyword evidence="4" id="KW-1185">Reference proteome</keyword>
<dbReference type="RefSeq" id="WP_168667386.1">
    <property type="nucleotide sequence ID" value="NZ_JAAXKX010000005.1"/>
</dbReference>
<dbReference type="Pfam" id="PF00581">
    <property type="entry name" value="Rhodanese"/>
    <property type="match status" value="1"/>
</dbReference>
<evidence type="ECO:0000256" key="1">
    <source>
        <dbReference type="SAM" id="Phobius"/>
    </source>
</evidence>
<keyword evidence="1" id="KW-1133">Transmembrane helix</keyword>
<organism evidence="3 4">
    <name type="scientific">Marichromatium bheemlicum</name>
    <dbReference type="NCBI Taxonomy" id="365339"/>
    <lineage>
        <taxon>Bacteria</taxon>
        <taxon>Pseudomonadati</taxon>
        <taxon>Pseudomonadota</taxon>
        <taxon>Gammaproteobacteria</taxon>
        <taxon>Chromatiales</taxon>
        <taxon>Chromatiaceae</taxon>
        <taxon>Marichromatium</taxon>
    </lineage>
</organism>
<name>A0ABX1I504_9GAMM</name>
<dbReference type="SUPFAM" id="SSF52821">
    <property type="entry name" value="Rhodanese/Cell cycle control phosphatase"/>
    <property type="match status" value="1"/>
</dbReference>
<keyword evidence="1" id="KW-0472">Membrane</keyword>